<evidence type="ECO:0000313" key="2">
    <source>
        <dbReference type="Proteomes" id="UP000215086"/>
    </source>
</evidence>
<gene>
    <name evidence="1" type="ORF">THTE_2619</name>
</gene>
<dbReference type="Proteomes" id="UP000215086">
    <property type="component" value="Chromosome"/>
</dbReference>
<dbReference type="KEGG" id="ttf:THTE_2619"/>
<dbReference type="AlphaFoldDB" id="A0A286RGY5"/>
<dbReference type="EMBL" id="CP018477">
    <property type="protein sequence ID" value="ASV75221.1"/>
    <property type="molecule type" value="Genomic_DNA"/>
</dbReference>
<organism evidence="1 2">
    <name type="scientific">Thermogutta terrifontis</name>
    <dbReference type="NCBI Taxonomy" id="1331910"/>
    <lineage>
        <taxon>Bacteria</taxon>
        <taxon>Pseudomonadati</taxon>
        <taxon>Planctomycetota</taxon>
        <taxon>Planctomycetia</taxon>
        <taxon>Pirellulales</taxon>
        <taxon>Thermoguttaceae</taxon>
        <taxon>Thermogutta</taxon>
    </lineage>
</organism>
<keyword evidence="2" id="KW-1185">Reference proteome</keyword>
<proteinExistence type="predicted"/>
<name>A0A286RGY5_9BACT</name>
<evidence type="ECO:0000313" key="1">
    <source>
        <dbReference type="EMBL" id="ASV75221.1"/>
    </source>
</evidence>
<protein>
    <submittedName>
        <fullName evidence="1">Uncharacterized protein</fullName>
    </submittedName>
</protein>
<sequence>MLIPAVVKHNERTRGDRFDANALQSDRLTSGGISRYFKFHRSVYFRARDMTPAVPACFLLERETFPCACKARQWLRCAEADQ</sequence>
<reference evidence="1 2" key="1">
    <citation type="journal article" name="Front. Microbiol.">
        <title>Sugar Metabolism of the First Thermophilic Planctomycete Thermogutta terrifontis: Comparative Genomic and Transcriptomic Approaches.</title>
        <authorList>
            <person name="Elcheninov A.G."/>
            <person name="Menzel P."/>
            <person name="Gudbergsdottir S.R."/>
            <person name="Slesarev A.I."/>
            <person name="Kadnikov V.V."/>
            <person name="Krogh A."/>
            <person name="Bonch-Osmolovskaya E.A."/>
            <person name="Peng X."/>
            <person name="Kublanov I.V."/>
        </authorList>
    </citation>
    <scope>NUCLEOTIDE SEQUENCE [LARGE SCALE GENOMIC DNA]</scope>
    <source>
        <strain evidence="1 2">R1</strain>
    </source>
</reference>
<accession>A0A286RGY5</accession>